<gene>
    <name evidence="1" type="ORF">HPB47_014190</name>
</gene>
<organism evidence="1 2">
    <name type="scientific">Ixodes persulcatus</name>
    <name type="common">Taiga tick</name>
    <dbReference type="NCBI Taxonomy" id="34615"/>
    <lineage>
        <taxon>Eukaryota</taxon>
        <taxon>Metazoa</taxon>
        <taxon>Ecdysozoa</taxon>
        <taxon>Arthropoda</taxon>
        <taxon>Chelicerata</taxon>
        <taxon>Arachnida</taxon>
        <taxon>Acari</taxon>
        <taxon>Parasitiformes</taxon>
        <taxon>Ixodida</taxon>
        <taxon>Ixodoidea</taxon>
        <taxon>Ixodidae</taxon>
        <taxon>Ixodinae</taxon>
        <taxon>Ixodes</taxon>
    </lineage>
</organism>
<proteinExistence type="predicted"/>
<reference evidence="1 2" key="1">
    <citation type="journal article" date="2020" name="Cell">
        <title>Large-Scale Comparative Analyses of Tick Genomes Elucidate Their Genetic Diversity and Vector Capacities.</title>
        <authorList>
            <consortium name="Tick Genome and Microbiome Consortium (TIGMIC)"/>
            <person name="Jia N."/>
            <person name="Wang J."/>
            <person name="Shi W."/>
            <person name="Du L."/>
            <person name="Sun Y."/>
            <person name="Zhan W."/>
            <person name="Jiang J.F."/>
            <person name="Wang Q."/>
            <person name="Zhang B."/>
            <person name="Ji P."/>
            <person name="Bell-Sakyi L."/>
            <person name="Cui X.M."/>
            <person name="Yuan T.T."/>
            <person name="Jiang B.G."/>
            <person name="Yang W.F."/>
            <person name="Lam T.T."/>
            <person name="Chang Q.C."/>
            <person name="Ding S.J."/>
            <person name="Wang X.J."/>
            <person name="Zhu J.G."/>
            <person name="Ruan X.D."/>
            <person name="Zhao L."/>
            <person name="Wei J.T."/>
            <person name="Ye R.Z."/>
            <person name="Que T.C."/>
            <person name="Du C.H."/>
            <person name="Zhou Y.H."/>
            <person name="Cheng J.X."/>
            <person name="Dai P.F."/>
            <person name="Guo W.B."/>
            <person name="Han X.H."/>
            <person name="Huang E.J."/>
            <person name="Li L.F."/>
            <person name="Wei W."/>
            <person name="Gao Y.C."/>
            <person name="Liu J.Z."/>
            <person name="Shao H.Z."/>
            <person name="Wang X."/>
            <person name="Wang C.C."/>
            <person name="Yang T.C."/>
            <person name="Huo Q.B."/>
            <person name="Li W."/>
            <person name="Chen H.Y."/>
            <person name="Chen S.E."/>
            <person name="Zhou L.G."/>
            <person name="Ni X.B."/>
            <person name="Tian J.H."/>
            <person name="Sheng Y."/>
            <person name="Liu T."/>
            <person name="Pan Y.S."/>
            <person name="Xia L.Y."/>
            <person name="Li J."/>
            <person name="Zhao F."/>
            <person name="Cao W.C."/>
        </authorList>
    </citation>
    <scope>NUCLEOTIDE SEQUENCE [LARGE SCALE GENOMIC DNA]</scope>
    <source>
        <strain evidence="1">Iper-2018</strain>
    </source>
</reference>
<dbReference type="EMBL" id="JABSTQ010002493">
    <property type="protein sequence ID" value="KAG0444086.1"/>
    <property type="molecule type" value="Genomic_DNA"/>
</dbReference>
<name>A0AC60QWM0_IXOPE</name>
<dbReference type="Proteomes" id="UP000805193">
    <property type="component" value="Unassembled WGS sequence"/>
</dbReference>
<evidence type="ECO:0000313" key="1">
    <source>
        <dbReference type="EMBL" id="KAG0444086.1"/>
    </source>
</evidence>
<comment type="caution">
    <text evidence="1">The sequence shown here is derived from an EMBL/GenBank/DDBJ whole genome shotgun (WGS) entry which is preliminary data.</text>
</comment>
<accession>A0AC60QWM0</accession>
<keyword evidence="2" id="KW-1185">Reference proteome</keyword>
<sequence>MKKLLQPFKVGEDVGLFLVNFERTCEKLSFAPETWPQRLLTLLPCEAAEVVARLSAGDADDYDKVKSSLLKRYRLSAEAFRQRFRNASKKSSEGYSEFAYGLKTNLIEWLKSEEVYESQDKVVECVCLEQFFRSIPQSVKLWVQDRVGVDSVERAAELAEEYATRRKLSGEESEPGRSDQRKTFRQGNGSRENGPEKPEAGQKRLLKAYSKPTSSFQRLYHRPFEASLAPEGLLRMEPSATFFRVSTLRKRVTICPGPSPSCVSGPAETGLNASVTSTGRVCVVTLCLVIGALTAKSTSGSQGVCGRPPIPPTLDDGDRILGGSEAVPGSWPWQVGFLEHPFLGGEFFCSGVLIDDQHVVTASHCVRYLESKTLFNVHLGSHQRESRDETEVVAKVAHICEHRLSYRTYNDIAILRLKKKVIFNDFIRPVCLPEPSLDEDLPANTTVYATGWGKTTSDMEGPLSDVLKQLQTETMDNDECQGYLKLKLLDSMLCTRHSYGSTCHGDSGGPLVRQTADGAWVLEGVLAGGPPVCGVTSTPMRFTKVSRFVRWIQDYRSRKTRDALENFCKPRAPESHD</sequence>
<protein>
    <submittedName>
        <fullName evidence="1">Uncharacterized protein</fullName>
    </submittedName>
</protein>
<evidence type="ECO:0000313" key="2">
    <source>
        <dbReference type="Proteomes" id="UP000805193"/>
    </source>
</evidence>